<evidence type="ECO:0000256" key="1">
    <source>
        <dbReference type="SAM" id="Phobius"/>
    </source>
</evidence>
<keyword evidence="3" id="KW-1185">Reference proteome</keyword>
<dbReference type="EMBL" id="CP038436">
    <property type="protein sequence ID" value="QBX56932.1"/>
    <property type="molecule type" value="Genomic_DNA"/>
</dbReference>
<dbReference type="RefSeq" id="WP_135268917.1">
    <property type="nucleotide sequence ID" value="NZ_CP038436.1"/>
</dbReference>
<evidence type="ECO:0000313" key="3">
    <source>
        <dbReference type="Proteomes" id="UP000294853"/>
    </source>
</evidence>
<proteinExistence type="predicted"/>
<dbReference type="AlphaFoldDB" id="A0A4V1BMM9"/>
<dbReference type="KEGG" id="nsn:EXE58_16775"/>
<dbReference type="Pfam" id="PF09489">
    <property type="entry name" value="CbtB"/>
    <property type="match status" value="1"/>
</dbReference>
<keyword evidence="1" id="KW-0812">Transmembrane</keyword>
<keyword evidence="1" id="KW-1133">Transmembrane helix</keyword>
<dbReference type="Proteomes" id="UP000294853">
    <property type="component" value="Chromosome"/>
</dbReference>
<sequence length="77" mass="8146">MSHAVAAPLSGANAIPAVEIPTVDLRELAPWALFVGLLSVLVVFFVSTDQGAVSVFAGTAIHEWVHDGRHLLGYPCH</sequence>
<organism evidence="2 3">
    <name type="scientific">Nocardioides seonyuensis</name>
    <dbReference type="NCBI Taxonomy" id="2518371"/>
    <lineage>
        <taxon>Bacteria</taxon>
        <taxon>Bacillati</taxon>
        <taxon>Actinomycetota</taxon>
        <taxon>Actinomycetes</taxon>
        <taxon>Propionibacteriales</taxon>
        <taxon>Nocardioidaceae</taxon>
        <taxon>Nocardioides</taxon>
    </lineage>
</organism>
<reference evidence="2 3" key="1">
    <citation type="submission" date="2019-03" db="EMBL/GenBank/DDBJ databases">
        <title>Three New Species of Nocardioides, Nocardioides euryhalodurans sp. nov., Nocardioides seonyuensis sp. nov. and Nocardioides eburneoflavus sp. nov. Iolated from Soil.</title>
        <authorList>
            <person name="Roh S.G."/>
            <person name="Lee C."/>
            <person name="Kim M.-K."/>
            <person name="Kim S.B."/>
        </authorList>
    </citation>
    <scope>NUCLEOTIDE SEQUENCE [LARGE SCALE GENOMIC DNA]</scope>
    <source>
        <strain evidence="2 3">MMS17-SY207-3</strain>
    </source>
</reference>
<keyword evidence="1" id="KW-0472">Membrane</keyword>
<gene>
    <name evidence="2" type="ORF">EXE58_16775</name>
</gene>
<name>A0A4V1BMM9_9ACTN</name>
<accession>A0A4V1BMM9</accession>
<dbReference type="OrthoDB" id="122519at2"/>
<evidence type="ECO:0000313" key="2">
    <source>
        <dbReference type="EMBL" id="QBX56932.1"/>
    </source>
</evidence>
<dbReference type="InterPro" id="IPR012667">
    <property type="entry name" value="CbtB_put"/>
</dbReference>
<protein>
    <submittedName>
        <fullName evidence="2">CbtB-domain containing protein</fullName>
    </submittedName>
</protein>
<feature type="transmembrane region" description="Helical" evidence="1">
    <location>
        <begin position="28"/>
        <end position="46"/>
    </location>
</feature>